<reference evidence="3" key="3">
    <citation type="submission" date="2025-08" db="UniProtKB">
        <authorList>
            <consortium name="RefSeq"/>
        </authorList>
    </citation>
    <scope>IDENTIFICATION</scope>
    <source>
        <strain evidence="3">CBS 342.82</strain>
    </source>
</reference>
<accession>A0A6J3ME79</accession>
<dbReference type="GeneID" id="54366172"/>
<protein>
    <submittedName>
        <fullName evidence="3">Uncharacterized protein</fullName>
    </submittedName>
</protein>
<dbReference type="RefSeq" id="XP_033462193.1">
    <property type="nucleotide sequence ID" value="XM_033608372.1"/>
</dbReference>
<sequence>MGAEENQAPRDGNRNAVAGDLSCKPSAKPTPQSLRKKLTMETCLERNLHKCDPQARSPLWRTLPSEIRYVIFEFATAQYEDVSRAYPKHVDWYRPDHRGPWKSCTNILLTCRRAWLEANPLPMKQAVQLFWIDHQAYAPDHYHIAARWWQHMSSRLTRLNLENVRHMHFMIKLHDPHGFEKGNSIRKVVKNLKPQTIKITNRLCDWPDHEWRYRECGLVMWEKLMTQHLNVWLDAASVCVEKFELALEIFDSESEWVQYAPFFDDIRGLSKKIGITRSTRSNQQFETYLAVADEPRIWNWRRRLRADRDTGIADPNAPDLACRVFELQWTHVRYAIDLPADGGQVRKPANTAAPKNRIPLREIPSHQHHRLHAYLDDPSPFLRQHNRLRRHAQELSKVTEARCRRRFRELFTEMEIGTEVQRLREQMSLLRVED</sequence>
<name>A0A6J3ME79_9PEZI</name>
<keyword evidence="2" id="KW-1185">Reference proteome</keyword>
<gene>
    <name evidence="3" type="ORF">K489DRAFT_429460</name>
</gene>
<dbReference type="Proteomes" id="UP000504637">
    <property type="component" value="Unplaced"/>
</dbReference>
<reference evidence="3" key="2">
    <citation type="submission" date="2020-04" db="EMBL/GenBank/DDBJ databases">
        <authorList>
            <consortium name="NCBI Genome Project"/>
        </authorList>
    </citation>
    <scope>NUCLEOTIDE SEQUENCE</scope>
    <source>
        <strain evidence="3">CBS 342.82</strain>
    </source>
</reference>
<dbReference type="OrthoDB" id="288942at2759"/>
<evidence type="ECO:0000313" key="2">
    <source>
        <dbReference type="Proteomes" id="UP000504637"/>
    </source>
</evidence>
<evidence type="ECO:0000256" key="1">
    <source>
        <dbReference type="SAM" id="MobiDB-lite"/>
    </source>
</evidence>
<evidence type="ECO:0000313" key="3">
    <source>
        <dbReference type="RefSeq" id="XP_033462193.1"/>
    </source>
</evidence>
<proteinExistence type="predicted"/>
<feature type="region of interest" description="Disordered" evidence="1">
    <location>
        <begin position="1"/>
        <end position="35"/>
    </location>
</feature>
<organism evidence="3">
    <name type="scientific">Dissoconium aciculare CBS 342.82</name>
    <dbReference type="NCBI Taxonomy" id="1314786"/>
    <lineage>
        <taxon>Eukaryota</taxon>
        <taxon>Fungi</taxon>
        <taxon>Dikarya</taxon>
        <taxon>Ascomycota</taxon>
        <taxon>Pezizomycotina</taxon>
        <taxon>Dothideomycetes</taxon>
        <taxon>Dothideomycetidae</taxon>
        <taxon>Mycosphaerellales</taxon>
        <taxon>Dissoconiaceae</taxon>
        <taxon>Dissoconium</taxon>
    </lineage>
</organism>
<reference evidence="3" key="1">
    <citation type="submission" date="2020-01" db="EMBL/GenBank/DDBJ databases">
        <authorList>
            <consortium name="DOE Joint Genome Institute"/>
            <person name="Haridas S."/>
            <person name="Albert R."/>
            <person name="Binder M."/>
            <person name="Bloem J."/>
            <person name="Labutti K."/>
            <person name="Salamov A."/>
            <person name="Andreopoulos B."/>
            <person name="Baker S.E."/>
            <person name="Barry K."/>
            <person name="Bills G."/>
            <person name="Bluhm B.H."/>
            <person name="Cannon C."/>
            <person name="Castanera R."/>
            <person name="Culley D.E."/>
            <person name="Daum C."/>
            <person name="Ezra D."/>
            <person name="Gonzalez J.B."/>
            <person name="Henrissat B."/>
            <person name="Kuo A."/>
            <person name="Liang C."/>
            <person name="Lipzen A."/>
            <person name="Lutzoni F."/>
            <person name="Magnuson J."/>
            <person name="Mondo S."/>
            <person name="Nolan M."/>
            <person name="Ohm R."/>
            <person name="Pangilinan J."/>
            <person name="Park H.-J."/>
            <person name="Ramirez L."/>
            <person name="Alfaro M."/>
            <person name="Sun H."/>
            <person name="Tritt A."/>
            <person name="Yoshinaga Y."/>
            <person name="Zwiers L.-H."/>
            <person name="Turgeon B.G."/>
            <person name="Goodwin S.B."/>
            <person name="Spatafora J.W."/>
            <person name="Crous P.W."/>
            <person name="Grigoriev I.V."/>
        </authorList>
    </citation>
    <scope>NUCLEOTIDE SEQUENCE</scope>
    <source>
        <strain evidence="3">CBS 342.82</strain>
    </source>
</reference>
<dbReference type="AlphaFoldDB" id="A0A6J3ME79"/>